<evidence type="ECO:0000313" key="18">
    <source>
        <dbReference type="EMBL" id="NYS79506.1"/>
    </source>
</evidence>
<feature type="domain" description="Secretin/TonB short N-terminal" evidence="17">
    <location>
        <begin position="77"/>
        <end position="128"/>
    </location>
</feature>
<proteinExistence type="inferred from homology"/>
<dbReference type="CDD" id="cd01347">
    <property type="entry name" value="ligand_gated_channel"/>
    <property type="match status" value="1"/>
</dbReference>
<keyword evidence="12 18" id="KW-0675">Receptor</keyword>
<keyword evidence="13 14" id="KW-0998">Cell outer membrane</keyword>
<keyword evidence="5" id="KW-0410">Iron transport</keyword>
<dbReference type="InterPro" id="IPR010105">
    <property type="entry name" value="TonB_sidphr_rcpt"/>
</dbReference>
<accession>A0A7Z0LVT4</accession>
<dbReference type="AlphaFoldDB" id="A0A7Z0LVT4"/>
<evidence type="ECO:0000259" key="17">
    <source>
        <dbReference type="SMART" id="SM00965"/>
    </source>
</evidence>
<dbReference type="PANTHER" id="PTHR32552">
    <property type="entry name" value="FERRICHROME IRON RECEPTOR-RELATED"/>
    <property type="match status" value="1"/>
</dbReference>
<dbReference type="InterPro" id="IPR037066">
    <property type="entry name" value="Plug_dom_sf"/>
</dbReference>
<dbReference type="InterPro" id="IPR039426">
    <property type="entry name" value="TonB-dep_rcpt-like"/>
</dbReference>
<evidence type="ECO:0000256" key="8">
    <source>
        <dbReference type="ARBA" id="ARBA00023004"/>
    </source>
</evidence>
<dbReference type="GO" id="GO:0015344">
    <property type="term" value="F:siderophore uptake transmembrane transporter activity"/>
    <property type="evidence" value="ECO:0007669"/>
    <property type="project" value="TreeGrafter"/>
</dbReference>
<keyword evidence="19" id="KW-1185">Reference proteome</keyword>
<comment type="similarity">
    <text evidence="2 14 15">Belongs to the TonB-dependent receptor family.</text>
</comment>
<feature type="chain" id="PRO_5030980970" evidence="16">
    <location>
        <begin position="48"/>
        <end position="814"/>
    </location>
</feature>
<keyword evidence="9" id="KW-0406">Ion transport</keyword>
<dbReference type="RefSeq" id="WP_179916786.1">
    <property type="nucleotide sequence ID" value="NZ_JACCDE010000029.1"/>
</dbReference>
<dbReference type="GO" id="GO:0009279">
    <property type="term" value="C:cell outer membrane"/>
    <property type="evidence" value="ECO:0007669"/>
    <property type="project" value="UniProtKB-SubCell"/>
</dbReference>
<dbReference type="Proteomes" id="UP000526892">
    <property type="component" value="Unassembled WGS sequence"/>
</dbReference>
<comment type="caution">
    <text evidence="18">The sequence shown here is derived from an EMBL/GenBank/DDBJ whole genome shotgun (WGS) entry which is preliminary data.</text>
</comment>
<evidence type="ECO:0000256" key="16">
    <source>
        <dbReference type="SAM" id="SignalP"/>
    </source>
</evidence>
<dbReference type="EMBL" id="JACCDE010000029">
    <property type="protein sequence ID" value="NYS79506.1"/>
    <property type="molecule type" value="Genomic_DNA"/>
</dbReference>
<dbReference type="GO" id="GO:0038023">
    <property type="term" value="F:signaling receptor activity"/>
    <property type="evidence" value="ECO:0007669"/>
    <property type="project" value="InterPro"/>
</dbReference>
<evidence type="ECO:0000256" key="7">
    <source>
        <dbReference type="ARBA" id="ARBA00022729"/>
    </source>
</evidence>
<evidence type="ECO:0000256" key="6">
    <source>
        <dbReference type="ARBA" id="ARBA00022692"/>
    </source>
</evidence>
<dbReference type="InterPro" id="IPR036942">
    <property type="entry name" value="Beta-barrel_TonB_sf"/>
</dbReference>
<sequence length="814" mass="88800">MLQQRTALQPFTAKHQPTLNRRALALAVHFAAAGLLAVPQLSQTAMAQTTQQQTRHYDIASGPVSRVINRFAAESGVFISGAGELGEGRQSPGLQGQYRVDEGLERLLDGTGLTAARQGDGSYRLEERAADVALTTVEVTGARLPYGMTENSNSYTSEGANIGLASQSVKEIPQSVSVVTRERLDDQGTTSLAEAMRNVTGMTVREYGPNQFELKSRGYNINSFLIDGSPAQSPESAWESAGVFDTALLDRIEVLRGPAGILQGTGEPSGTINLVRKRALAESQASVTLSAGTDDAYRGVVDVTGALDSDGRVRGRFVGVYDDRGSFIDNVYSENQVGYGTLEFDLTPNTTLSLGATIQKEEFRPNSGLPTYSNGSLLNISRSTYLGSDWEKQAGDAQRYFLELGHQLNNGAEITFKANHQNRDSNLQKSESHSSVSPDTGEFLMRRIQWDQERQDDYLELQARTPFELAGNSHEAVFGASYLNREVIRIFASGNPITVPASIFSSGHRTSEPPTFDQNPVDFDVGSKQYAAYSKAQFNLFDPLTLALGGRINWWESESSLSSGGSVSKNASSGTEFIPYAGLIYQLNPEINLYASYTGFFEPQTATDRNDNIIDPREGDQIEIGIKGSNLEGGLNWHVAAFRIEDTNRAFADPDNPGFAIPIGKAESEGLEAEISGQLLPRWDLSVGYAYTQTEFVRDSSSEGLTLSPDTPEHNFNLWSRYRFSDNPSQGWRVGAGVNTASGVYAESGDVKTEQGGYTTVSALLGYQVNENLDISLNGNNLTDKEYYSTIRGGSRHNYYGAPRNFMLTMDYNF</sequence>
<evidence type="ECO:0000256" key="10">
    <source>
        <dbReference type="ARBA" id="ARBA00023077"/>
    </source>
</evidence>
<keyword evidence="4 14" id="KW-1134">Transmembrane beta strand</keyword>
<dbReference type="Gene3D" id="3.55.50.30">
    <property type="match status" value="1"/>
</dbReference>
<dbReference type="Pfam" id="PF00593">
    <property type="entry name" value="TonB_dep_Rec_b-barrel"/>
    <property type="match status" value="1"/>
</dbReference>
<evidence type="ECO:0000256" key="1">
    <source>
        <dbReference type="ARBA" id="ARBA00004571"/>
    </source>
</evidence>
<keyword evidence="6 14" id="KW-0812">Transmembrane</keyword>
<gene>
    <name evidence="18" type="ORF">HZS80_17615</name>
</gene>
<dbReference type="GO" id="GO:0015891">
    <property type="term" value="P:siderophore transport"/>
    <property type="evidence" value="ECO:0007669"/>
    <property type="project" value="InterPro"/>
</dbReference>
<dbReference type="InterPro" id="IPR011662">
    <property type="entry name" value="Secretin/TonB_short_N"/>
</dbReference>
<dbReference type="InterPro" id="IPR012910">
    <property type="entry name" value="Plug_dom"/>
</dbReference>
<organism evidence="18 19">
    <name type="scientific">Vreelandella glaciei</name>
    <dbReference type="NCBI Taxonomy" id="186761"/>
    <lineage>
        <taxon>Bacteria</taxon>
        <taxon>Pseudomonadati</taxon>
        <taxon>Pseudomonadota</taxon>
        <taxon>Gammaproteobacteria</taxon>
        <taxon>Oceanospirillales</taxon>
        <taxon>Halomonadaceae</taxon>
        <taxon>Vreelandella</taxon>
    </lineage>
</organism>
<dbReference type="SUPFAM" id="SSF56935">
    <property type="entry name" value="Porins"/>
    <property type="match status" value="1"/>
</dbReference>
<dbReference type="PROSITE" id="PS52016">
    <property type="entry name" value="TONB_DEPENDENT_REC_3"/>
    <property type="match status" value="1"/>
</dbReference>
<evidence type="ECO:0000256" key="13">
    <source>
        <dbReference type="ARBA" id="ARBA00023237"/>
    </source>
</evidence>
<protein>
    <submittedName>
        <fullName evidence="18">TonB-dependent siderophore receptor</fullName>
    </submittedName>
</protein>
<evidence type="ECO:0000256" key="12">
    <source>
        <dbReference type="ARBA" id="ARBA00023170"/>
    </source>
</evidence>
<evidence type="ECO:0000313" key="19">
    <source>
        <dbReference type="Proteomes" id="UP000526892"/>
    </source>
</evidence>
<reference evidence="18 19" key="1">
    <citation type="journal article" date="2003" name="Extremophiles">
        <title>Halomonas glaciei sp. nov. isolated from fast ice of Adelie Land, Antarctica.</title>
        <authorList>
            <person name="Reddy G.S."/>
            <person name="Raghavan P.U."/>
            <person name="Sarita N.B."/>
            <person name="Prakash J.S."/>
            <person name="Nagesh N."/>
            <person name="Delille D."/>
            <person name="Shivaji S."/>
        </authorList>
    </citation>
    <scope>NUCLEOTIDE SEQUENCE [LARGE SCALE GENOMIC DNA]</scope>
    <source>
        <strain evidence="18 19">DD39</strain>
    </source>
</reference>
<feature type="signal peptide" evidence="16">
    <location>
        <begin position="1"/>
        <end position="47"/>
    </location>
</feature>
<dbReference type="Gene3D" id="2.170.130.10">
    <property type="entry name" value="TonB-dependent receptor, plug domain"/>
    <property type="match status" value="1"/>
</dbReference>
<evidence type="ECO:0000256" key="9">
    <source>
        <dbReference type="ARBA" id="ARBA00023065"/>
    </source>
</evidence>
<dbReference type="Pfam" id="PF07660">
    <property type="entry name" value="STN"/>
    <property type="match status" value="1"/>
</dbReference>
<evidence type="ECO:0000256" key="4">
    <source>
        <dbReference type="ARBA" id="ARBA00022452"/>
    </source>
</evidence>
<evidence type="ECO:0000256" key="5">
    <source>
        <dbReference type="ARBA" id="ARBA00022496"/>
    </source>
</evidence>
<comment type="subcellular location">
    <subcellularLocation>
        <location evidence="1 14">Cell outer membrane</location>
        <topology evidence="1 14">Multi-pass membrane protein</topology>
    </subcellularLocation>
</comment>
<keyword evidence="10 15" id="KW-0798">TonB box</keyword>
<dbReference type="Gene3D" id="2.40.170.20">
    <property type="entry name" value="TonB-dependent receptor, beta-barrel domain"/>
    <property type="match status" value="1"/>
</dbReference>
<evidence type="ECO:0000256" key="3">
    <source>
        <dbReference type="ARBA" id="ARBA00022448"/>
    </source>
</evidence>
<evidence type="ECO:0000256" key="15">
    <source>
        <dbReference type="RuleBase" id="RU003357"/>
    </source>
</evidence>
<dbReference type="InterPro" id="IPR000531">
    <property type="entry name" value="Beta-barrel_TonB"/>
</dbReference>
<keyword evidence="3 14" id="KW-0813">Transport</keyword>
<keyword evidence="7 16" id="KW-0732">Signal</keyword>
<evidence type="ECO:0000256" key="11">
    <source>
        <dbReference type="ARBA" id="ARBA00023136"/>
    </source>
</evidence>
<dbReference type="SMART" id="SM00965">
    <property type="entry name" value="STN"/>
    <property type="match status" value="1"/>
</dbReference>
<evidence type="ECO:0000256" key="14">
    <source>
        <dbReference type="PROSITE-ProRule" id="PRU01360"/>
    </source>
</evidence>
<keyword evidence="11 14" id="KW-0472">Membrane</keyword>
<keyword evidence="8" id="KW-0408">Iron</keyword>
<dbReference type="Pfam" id="PF07715">
    <property type="entry name" value="Plug"/>
    <property type="match status" value="1"/>
</dbReference>
<evidence type="ECO:0000256" key="2">
    <source>
        <dbReference type="ARBA" id="ARBA00009810"/>
    </source>
</evidence>
<dbReference type="PANTHER" id="PTHR32552:SF74">
    <property type="entry name" value="HYDROXAMATE SIDEROPHORE RECEPTOR FHUE"/>
    <property type="match status" value="1"/>
</dbReference>
<dbReference type="FunFam" id="2.170.130.10:FF:000010">
    <property type="entry name" value="Ferripyoverdine receptor"/>
    <property type="match status" value="1"/>
</dbReference>
<name>A0A7Z0LVT4_9GAMM</name>
<dbReference type="NCBIfam" id="TIGR01783">
    <property type="entry name" value="TonB-siderophor"/>
    <property type="match status" value="1"/>
</dbReference>